<name>A0A0D2KK02_9EURO</name>
<protein>
    <submittedName>
        <fullName evidence="4">Uncharacterized protein</fullName>
    </submittedName>
</protein>
<feature type="domain" description="DNA/RNA-binding" evidence="2">
    <location>
        <begin position="193"/>
        <end position="469"/>
    </location>
</feature>
<dbReference type="Pfam" id="PF10374">
    <property type="entry name" value="EST1"/>
    <property type="match status" value="1"/>
</dbReference>
<dbReference type="EMBL" id="KN848076">
    <property type="protein sequence ID" value="KIX96888.1"/>
    <property type="molecule type" value="Genomic_DNA"/>
</dbReference>
<dbReference type="OrthoDB" id="69928at2759"/>
<reference evidence="4 5" key="1">
    <citation type="submission" date="2015-01" db="EMBL/GenBank/DDBJ databases">
        <title>The Genome Sequence of Fonsecaea multimorphosa CBS 102226.</title>
        <authorList>
            <consortium name="The Broad Institute Genomics Platform"/>
            <person name="Cuomo C."/>
            <person name="de Hoog S."/>
            <person name="Gorbushina A."/>
            <person name="Stielow B."/>
            <person name="Teixiera M."/>
            <person name="Abouelleil A."/>
            <person name="Chapman S.B."/>
            <person name="Priest M."/>
            <person name="Young S.K."/>
            <person name="Wortman J."/>
            <person name="Nusbaum C."/>
            <person name="Birren B."/>
        </authorList>
    </citation>
    <scope>NUCLEOTIDE SEQUENCE [LARGE SCALE GENOMIC DNA]</scope>
    <source>
        <strain evidence="4 5">CBS 102226</strain>
    </source>
</reference>
<gene>
    <name evidence="4" type="ORF">Z520_07608</name>
</gene>
<organism evidence="4 5">
    <name type="scientific">Fonsecaea multimorphosa CBS 102226</name>
    <dbReference type="NCBI Taxonomy" id="1442371"/>
    <lineage>
        <taxon>Eukaryota</taxon>
        <taxon>Fungi</taxon>
        <taxon>Dikarya</taxon>
        <taxon>Ascomycota</taxon>
        <taxon>Pezizomycotina</taxon>
        <taxon>Eurotiomycetes</taxon>
        <taxon>Chaetothyriomycetidae</taxon>
        <taxon>Chaetothyriales</taxon>
        <taxon>Herpotrichiellaceae</taxon>
        <taxon>Fonsecaea</taxon>
    </lineage>
</organism>
<proteinExistence type="predicted"/>
<dbReference type="Proteomes" id="UP000053411">
    <property type="component" value="Unassembled WGS sequence"/>
</dbReference>
<feature type="compositionally biased region" description="Polar residues" evidence="1">
    <location>
        <begin position="818"/>
        <end position="827"/>
    </location>
</feature>
<keyword evidence="5" id="KW-1185">Reference proteome</keyword>
<feature type="region of interest" description="Disordered" evidence="1">
    <location>
        <begin position="794"/>
        <end position="827"/>
    </location>
</feature>
<dbReference type="Gene3D" id="1.25.40.10">
    <property type="entry name" value="Tetratricopeptide repeat domain"/>
    <property type="match status" value="1"/>
</dbReference>
<feature type="region of interest" description="Disordered" evidence="1">
    <location>
        <begin position="692"/>
        <end position="722"/>
    </location>
</feature>
<dbReference type="InterPro" id="IPR045153">
    <property type="entry name" value="Est1/Ebs1-like"/>
</dbReference>
<dbReference type="GeneID" id="27713354"/>
<dbReference type="VEuPathDB" id="FungiDB:Z520_07608"/>
<dbReference type="RefSeq" id="XP_016631011.1">
    <property type="nucleotide sequence ID" value="XM_016778105.1"/>
</dbReference>
<dbReference type="PANTHER" id="PTHR15696">
    <property type="entry name" value="SMG-7 SUPPRESSOR WITH MORPHOLOGICAL EFFECT ON GENITALIA PROTEIN 7"/>
    <property type="match status" value="1"/>
</dbReference>
<dbReference type="PANTHER" id="PTHR15696:SF36">
    <property type="entry name" value="NONSENSE-MEDIATED MRNA DECAY FACTOR"/>
    <property type="match status" value="1"/>
</dbReference>
<dbReference type="AlphaFoldDB" id="A0A0D2KK02"/>
<evidence type="ECO:0000259" key="2">
    <source>
        <dbReference type="Pfam" id="PF10373"/>
    </source>
</evidence>
<dbReference type="InterPro" id="IPR019458">
    <property type="entry name" value="Est1-like_N"/>
</dbReference>
<evidence type="ECO:0000313" key="5">
    <source>
        <dbReference type="Proteomes" id="UP000053411"/>
    </source>
</evidence>
<accession>A0A0D2KK02</accession>
<dbReference type="STRING" id="1442371.A0A0D2KK02"/>
<feature type="domain" description="Telomerase activating protein Est1-like N-terminal" evidence="3">
    <location>
        <begin position="63"/>
        <end position="181"/>
    </location>
</feature>
<dbReference type="SUPFAM" id="SSF48452">
    <property type="entry name" value="TPR-like"/>
    <property type="match status" value="1"/>
</dbReference>
<evidence type="ECO:0000313" key="4">
    <source>
        <dbReference type="EMBL" id="KIX96888.1"/>
    </source>
</evidence>
<dbReference type="Pfam" id="PF10373">
    <property type="entry name" value="EST1_DNA_bind"/>
    <property type="match status" value="1"/>
</dbReference>
<evidence type="ECO:0000259" key="3">
    <source>
        <dbReference type="Pfam" id="PF10374"/>
    </source>
</evidence>
<dbReference type="InterPro" id="IPR011990">
    <property type="entry name" value="TPR-like_helical_dom_sf"/>
</dbReference>
<dbReference type="InterPro" id="IPR018834">
    <property type="entry name" value="DNA/RNA-bd_Est1-type"/>
</dbReference>
<sequence length="827" mass="92529">MEDIAVQASRPYSGQSPLLKAWNPCWQSECNQNLKERLTHATRFRSACQDFLFIDFKAAAGKKVEDRLWNGHMKANTRFRQYLASFREGEGKKKVVERRKAEKLYLEFIKSSQRFYREYIQRLASNFKDISEILEIAQGMKLDTLSVDPPQIVDDALKKQLIDSCYSALVQLGDLSRYRETELQTNRRNWGPAVGYYNKAVSLNPTEGRSYHQLAVLALADEDHLRAVYYFYRAICLDNPAPQAQQNLDLEFKKLTKKSNQGKPISSAALVAEGSRDLHDRFLIFHASCLEKDPTGQKDQQLEILRLLEEQIRERSDATVLRKLVLVNIAAEKSATQNVKAPADTRSFEIIQSFNVKTFFLLLRILLDEMQKLAGATTNGKYAVTEDLPQVPPVIRRSLPYLRLYSGWLLSTVQLLLENEKLVVYMRQMWPLYVNVLNILMQVFPPKAAPDIPYLLDEDMDTRGFSAFSPFVQKTRLSSRLGLTKPAHSDAVFGPRSPEHEMLYRLKCLITDGALLARKQDDFKSLPIPLTFANMRFVYFDAGDAVTSTGDQSITFAVPASAASIEGIYSQLGHASQHEIPTPQAPSQQAAAFDPEISMVSRMENMVDNLMRSEAPRPAHSSGTAMYDLPASTSNAQLVPQGFSNRSTSQSQPVPFTARDLVQRIQQSSSASQPSAVDQALNVAVLPSILNTPFAPRPGETPESSPRPSTAHRFPEPSSAPVRISSSAQFQAHLMHMHDQVQMRTSPLESFEPTMSSHYGTPINTTTWMRANDPIQPPLSPWRSSFGSAVPVQHTAISTRPADSSPFGAIGESRPKSSRTPTSGQPG</sequence>
<evidence type="ECO:0000256" key="1">
    <source>
        <dbReference type="SAM" id="MobiDB-lite"/>
    </source>
</evidence>